<organism evidence="1 2">
    <name type="scientific">Allacma fusca</name>
    <dbReference type="NCBI Taxonomy" id="39272"/>
    <lineage>
        <taxon>Eukaryota</taxon>
        <taxon>Metazoa</taxon>
        <taxon>Ecdysozoa</taxon>
        <taxon>Arthropoda</taxon>
        <taxon>Hexapoda</taxon>
        <taxon>Collembola</taxon>
        <taxon>Symphypleona</taxon>
        <taxon>Sminthuridae</taxon>
        <taxon>Allacma</taxon>
    </lineage>
</organism>
<feature type="non-terminal residue" evidence="1">
    <location>
        <position position="1"/>
    </location>
</feature>
<sequence length="23" mass="2376">FHSTGNCKHKNTLTASGVGCSIL</sequence>
<dbReference type="Proteomes" id="UP000708208">
    <property type="component" value="Unassembled WGS sequence"/>
</dbReference>
<protein>
    <submittedName>
        <fullName evidence="1">Uncharacterized protein</fullName>
    </submittedName>
</protein>
<name>A0A8J2KX64_9HEXA</name>
<evidence type="ECO:0000313" key="1">
    <source>
        <dbReference type="EMBL" id="CAG7733481.1"/>
    </source>
</evidence>
<reference evidence="1" key="1">
    <citation type="submission" date="2021-06" db="EMBL/GenBank/DDBJ databases">
        <authorList>
            <person name="Hodson N. C."/>
            <person name="Mongue J. A."/>
            <person name="Jaron S. K."/>
        </authorList>
    </citation>
    <scope>NUCLEOTIDE SEQUENCE</scope>
</reference>
<comment type="caution">
    <text evidence="1">The sequence shown here is derived from an EMBL/GenBank/DDBJ whole genome shotgun (WGS) entry which is preliminary data.</text>
</comment>
<accession>A0A8J2KX64</accession>
<gene>
    <name evidence="1" type="ORF">AFUS01_LOCUS21924</name>
</gene>
<proteinExistence type="predicted"/>
<dbReference type="EMBL" id="CAJVCH010249741">
    <property type="protein sequence ID" value="CAG7733481.1"/>
    <property type="molecule type" value="Genomic_DNA"/>
</dbReference>
<keyword evidence="2" id="KW-1185">Reference proteome</keyword>
<dbReference type="AlphaFoldDB" id="A0A8J2KX64"/>
<evidence type="ECO:0000313" key="2">
    <source>
        <dbReference type="Proteomes" id="UP000708208"/>
    </source>
</evidence>